<dbReference type="EMBL" id="CP045737">
    <property type="protein sequence ID" value="QGG40016.1"/>
    <property type="molecule type" value="Genomic_DNA"/>
</dbReference>
<evidence type="ECO:0000256" key="1">
    <source>
        <dbReference type="SAM" id="SignalP"/>
    </source>
</evidence>
<feature type="chain" id="PRO_5024299182" description="Bacterial Ig-like domain-containing protein" evidence="1">
    <location>
        <begin position="28"/>
        <end position="129"/>
    </location>
</feature>
<proteinExistence type="predicted"/>
<gene>
    <name evidence="2" type="ORF">GEV26_00710</name>
</gene>
<organism evidence="2 3">
    <name type="scientific">Aeromicrobium yanjiei</name>
    <dbReference type="NCBI Taxonomy" id="2662028"/>
    <lineage>
        <taxon>Bacteria</taxon>
        <taxon>Bacillati</taxon>
        <taxon>Actinomycetota</taxon>
        <taxon>Actinomycetes</taxon>
        <taxon>Propionibacteriales</taxon>
        <taxon>Nocardioidaceae</taxon>
        <taxon>Aeromicrobium</taxon>
    </lineage>
</organism>
<keyword evidence="1" id="KW-0732">Signal</keyword>
<sequence>MKKTAIALFASLALVLGMGALGSTANAAYPNTVATSVSAASKSVNEGSTFKVTAKVNAGNATVGGRVTAVFNGKKYNASLSGGRATLFIKAPKVKKTTVKTLRLNYKPYQGSIYKASSTSVSVKVKNKK</sequence>
<keyword evidence="3" id="KW-1185">Reference proteome</keyword>
<evidence type="ECO:0008006" key="4">
    <source>
        <dbReference type="Google" id="ProtNLM"/>
    </source>
</evidence>
<dbReference type="AlphaFoldDB" id="A0A5Q2MG34"/>
<dbReference type="RefSeq" id="WP_153651289.1">
    <property type="nucleotide sequence ID" value="NZ_CP045737.1"/>
</dbReference>
<feature type="signal peptide" evidence="1">
    <location>
        <begin position="1"/>
        <end position="27"/>
    </location>
</feature>
<dbReference type="Proteomes" id="UP000392064">
    <property type="component" value="Chromosome"/>
</dbReference>
<protein>
    <recommendedName>
        <fullName evidence="4">Bacterial Ig-like domain-containing protein</fullName>
    </recommendedName>
</protein>
<accession>A0A5Q2MG34</accession>
<dbReference type="KEGG" id="aef:GEV26_00710"/>
<reference evidence="2 3" key="1">
    <citation type="submission" date="2019-11" db="EMBL/GenBank/DDBJ databases">
        <authorList>
            <person name="Li J."/>
        </authorList>
    </citation>
    <scope>NUCLEOTIDE SEQUENCE [LARGE SCALE GENOMIC DNA]</scope>
    <source>
        <strain evidence="2 3">MF47</strain>
    </source>
</reference>
<evidence type="ECO:0000313" key="3">
    <source>
        <dbReference type="Proteomes" id="UP000392064"/>
    </source>
</evidence>
<evidence type="ECO:0000313" key="2">
    <source>
        <dbReference type="EMBL" id="QGG40016.1"/>
    </source>
</evidence>
<name>A0A5Q2MG34_9ACTN</name>